<keyword evidence="1" id="KW-0472">Membrane</keyword>
<proteinExistence type="predicted"/>
<keyword evidence="1" id="KW-1133">Transmembrane helix</keyword>
<organism evidence="2">
    <name type="scientific">seawater metagenome</name>
    <dbReference type="NCBI Taxonomy" id="1561972"/>
    <lineage>
        <taxon>unclassified sequences</taxon>
        <taxon>metagenomes</taxon>
        <taxon>ecological metagenomes</taxon>
    </lineage>
</organism>
<feature type="transmembrane region" description="Helical" evidence="1">
    <location>
        <begin position="12"/>
        <end position="35"/>
    </location>
</feature>
<dbReference type="EMBL" id="CABVLZ010000003">
    <property type="protein sequence ID" value="VVU94984.1"/>
    <property type="molecule type" value="Genomic_DNA"/>
</dbReference>
<evidence type="ECO:0000256" key="1">
    <source>
        <dbReference type="SAM" id="Phobius"/>
    </source>
</evidence>
<reference evidence="2" key="1">
    <citation type="submission" date="2019-09" db="EMBL/GenBank/DDBJ databases">
        <authorList>
            <person name="Needham M D."/>
        </authorList>
    </citation>
    <scope>NUCLEOTIDE SEQUENCE</scope>
</reference>
<evidence type="ECO:0000313" key="2">
    <source>
        <dbReference type="EMBL" id="VVU94984.1"/>
    </source>
</evidence>
<sequence>MNEILKILGTLFFIVFFRYLSWMKLIALGIFFNGIQYCYQNKKSLKKFIEKQNRNLTLKKSFVIILIGIPLVLIDIFNRIQYLLNIIWQLFIKTSVGRGINNQLEAGDKFIKNKKSEMKSKAIQYVIQKSMPGMGNNMPDLGKMEGLNDLFKNPEEMSKMMESIGKMMGNLNMENLQNSESTSMTEITHNKNNSKNNISKPMIEEDLFARINKYMEDENTSINASSEKRNSKEELNSFERNIMQSKLINRKIRRRIKKKRKNNVTNKEFNDMKKLTAALQEVVKDLDVD</sequence>
<dbReference type="AlphaFoldDB" id="A0A5E8CK04"/>
<protein>
    <submittedName>
        <fullName evidence="2">Uncharacterized protein</fullName>
    </submittedName>
</protein>
<gene>
    <name evidence="2" type="ORF">CPAV1605_709</name>
</gene>
<keyword evidence="1" id="KW-0812">Transmembrane</keyword>
<accession>A0A5E8CK04</accession>
<feature type="transmembrane region" description="Helical" evidence="1">
    <location>
        <begin position="56"/>
        <end position="77"/>
    </location>
</feature>
<name>A0A5E8CK04_9ZZZZ</name>